<comment type="subunit">
    <text evidence="3">Homopentamer.</text>
</comment>
<evidence type="ECO:0000256" key="5">
    <source>
        <dbReference type="ARBA" id="ARBA00033074"/>
    </source>
</evidence>
<comment type="subcellular location">
    <subcellularLocation>
        <location evidence="1">Bacterial flagellum</location>
    </subcellularLocation>
</comment>
<dbReference type="GO" id="GO:0009424">
    <property type="term" value="C:bacterial-type flagellum hook"/>
    <property type="evidence" value="ECO:0007669"/>
    <property type="project" value="InterPro"/>
</dbReference>
<dbReference type="PANTHER" id="PTHR30288:SF0">
    <property type="entry name" value="FLAGELLAR HOOK-ASSOCIATED PROTEIN 2"/>
    <property type="match status" value="1"/>
</dbReference>
<dbReference type="AlphaFoldDB" id="A0A383DCA9"/>
<evidence type="ECO:0000256" key="4">
    <source>
        <dbReference type="ARBA" id="ARBA00023143"/>
    </source>
</evidence>
<accession>A0A383DCA9</accession>
<evidence type="ECO:0000313" key="8">
    <source>
        <dbReference type="EMBL" id="SVE41960.1"/>
    </source>
</evidence>
<gene>
    <name evidence="8" type="ORF">METZ01_LOCUS494814</name>
</gene>
<organism evidence="8">
    <name type="scientific">marine metagenome</name>
    <dbReference type="NCBI Taxonomy" id="408172"/>
    <lineage>
        <taxon>unclassified sequences</taxon>
        <taxon>metagenomes</taxon>
        <taxon>ecological metagenomes</taxon>
    </lineage>
</organism>
<comment type="similarity">
    <text evidence="2">Belongs to the FliD family.</text>
</comment>
<evidence type="ECO:0000256" key="2">
    <source>
        <dbReference type="ARBA" id="ARBA00009764"/>
    </source>
</evidence>
<evidence type="ECO:0000259" key="7">
    <source>
        <dbReference type="Pfam" id="PF02465"/>
    </source>
</evidence>
<keyword evidence="4" id="KW-0975">Bacterial flagellum</keyword>
<name>A0A383DCA9_9ZZZZ</name>
<feature type="non-terminal residue" evidence="8">
    <location>
        <position position="164"/>
    </location>
</feature>
<proteinExistence type="inferred from homology"/>
<reference evidence="8" key="1">
    <citation type="submission" date="2018-05" db="EMBL/GenBank/DDBJ databases">
        <authorList>
            <person name="Lanie J.A."/>
            <person name="Ng W.-L."/>
            <person name="Kazmierczak K.M."/>
            <person name="Andrzejewski T.M."/>
            <person name="Davidsen T.M."/>
            <person name="Wayne K.J."/>
            <person name="Tettelin H."/>
            <person name="Glass J.I."/>
            <person name="Rusch D."/>
            <person name="Podicherti R."/>
            <person name="Tsui H.-C.T."/>
            <person name="Winkler M.E."/>
        </authorList>
    </citation>
    <scope>NUCLEOTIDE SEQUENCE</scope>
</reference>
<dbReference type="Pfam" id="PF02465">
    <property type="entry name" value="FliD_N"/>
    <property type="match status" value="1"/>
</dbReference>
<dbReference type="InterPro" id="IPR040026">
    <property type="entry name" value="FliD"/>
</dbReference>
<evidence type="ECO:0000256" key="3">
    <source>
        <dbReference type="ARBA" id="ARBA00011255"/>
    </source>
</evidence>
<dbReference type="PANTHER" id="PTHR30288">
    <property type="entry name" value="FLAGELLAR CAP/ASSEMBLY PROTEIN FLID"/>
    <property type="match status" value="1"/>
</dbReference>
<sequence length="164" mass="17774">MELGLSGLASGFDWKSVVDQLVEVERAPQRRARREQYEVSEKNRILSLIKDDLSALQNKSKALKDSDLYQSRTTSVSDSTIGSSSVSSGAALGNYEFEFFQKPPLEFRRGADAGKVVDSTAVIDSNGFDVGITTGTITINDEIITVQTSDTQATLLTKVTTADS</sequence>
<dbReference type="InterPro" id="IPR003481">
    <property type="entry name" value="FliD_N"/>
</dbReference>
<feature type="domain" description="Flagellar hook-associated protein 2 N-terminal" evidence="7">
    <location>
        <begin position="10"/>
        <end position="98"/>
    </location>
</feature>
<dbReference type="GO" id="GO:0009421">
    <property type="term" value="C:bacterial-type flagellum filament cap"/>
    <property type="evidence" value="ECO:0007669"/>
    <property type="project" value="InterPro"/>
</dbReference>
<evidence type="ECO:0000256" key="6">
    <source>
        <dbReference type="ARBA" id="ARBA00033192"/>
    </source>
</evidence>
<dbReference type="GO" id="GO:0071973">
    <property type="term" value="P:bacterial-type flagellum-dependent cell motility"/>
    <property type="evidence" value="ECO:0007669"/>
    <property type="project" value="TreeGrafter"/>
</dbReference>
<dbReference type="EMBL" id="UINC01216009">
    <property type="protein sequence ID" value="SVE41960.1"/>
    <property type="molecule type" value="Genomic_DNA"/>
</dbReference>
<protein>
    <recommendedName>
        <fullName evidence="6">Filament cap protein</fullName>
    </recommendedName>
    <alternativeName>
        <fullName evidence="5">Flagellar cap protein</fullName>
    </alternativeName>
</protein>
<evidence type="ECO:0000256" key="1">
    <source>
        <dbReference type="ARBA" id="ARBA00004365"/>
    </source>
</evidence>